<evidence type="ECO:0000313" key="1">
    <source>
        <dbReference type="EMBL" id="KAI5675603.1"/>
    </source>
</evidence>
<dbReference type="EMBL" id="CM044702">
    <property type="protein sequence ID" value="KAI5675603.1"/>
    <property type="molecule type" value="Genomic_DNA"/>
</dbReference>
<accession>A0ACC0BSM6</accession>
<sequence length="95" mass="9669">MGETPTDSPGGQSRSDLAVLDPVKMGTYSLAEVLLDGAGITGLVSGMTSTSTGILLGAGTLGGLSEMSLSLRQSISSSLKITSLTDNNPHPWFTL</sequence>
<protein>
    <submittedName>
        <fullName evidence="1">Uncharacterized protein</fullName>
    </submittedName>
</protein>
<gene>
    <name evidence="1" type="ORF">M9H77_06553</name>
</gene>
<name>A0ACC0BSM6_CATRO</name>
<dbReference type="Proteomes" id="UP001060085">
    <property type="component" value="Linkage Group LG02"/>
</dbReference>
<keyword evidence="2" id="KW-1185">Reference proteome</keyword>
<reference evidence="2" key="1">
    <citation type="journal article" date="2023" name="Nat. Plants">
        <title>Single-cell RNA sequencing provides a high-resolution roadmap for understanding the multicellular compartmentation of specialized metabolism.</title>
        <authorList>
            <person name="Sun S."/>
            <person name="Shen X."/>
            <person name="Li Y."/>
            <person name="Li Y."/>
            <person name="Wang S."/>
            <person name="Li R."/>
            <person name="Zhang H."/>
            <person name="Shen G."/>
            <person name="Guo B."/>
            <person name="Wei J."/>
            <person name="Xu J."/>
            <person name="St-Pierre B."/>
            <person name="Chen S."/>
            <person name="Sun C."/>
        </authorList>
    </citation>
    <scope>NUCLEOTIDE SEQUENCE [LARGE SCALE GENOMIC DNA]</scope>
</reference>
<evidence type="ECO:0000313" key="2">
    <source>
        <dbReference type="Proteomes" id="UP001060085"/>
    </source>
</evidence>
<organism evidence="1 2">
    <name type="scientific">Catharanthus roseus</name>
    <name type="common">Madagascar periwinkle</name>
    <name type="synonym">Vinca rosea</name>
    <dbReference type="NCBI Taxonomy" id="4058"/>
    <lineage>
        <taxon>Eukaryota</taxon>
        <taxon>Viridiplantae</taxon>
        <taxon>Streptophyta</taxon>
        <taxon>Embryophyta</taxon>
        <taxon>Tracheophyta</taxon>
        <taxon>Spermatophyta</taxon>
        <taxon>Magnoliopsida</taxon>
        <taxon>eudicotyledons</taxon>
        <taxon>Gunneridae</taxon>
        <taxon>Pentapetalae</taxon>
        <taxon>asterids</taxon>
        <taxon>lamiids</taxon>
        <taxon>Gentianales</taxon>
        <taxon>Apocynaceae</taxon>
        <taxon>Rauvolfioideae</taxon>
        <taxon>Vinceae</taxon>
        <taxon>Catharanthinae</taxon>
        <taxon>Catharanthus</taxon>
    </lineage>
</organism>
<proteinExistence type="predicted"/>
<comment type="caution">
    <text evidence="1">The sequence shown here is derived from an EMBL/GenBank/DDBJ whole genome shotgun (WGS) entry which is preliminary data.</text>
</comment>